<organism evidence="2 3">
    <name type="scientific">Paxillus involutus ATCC 200175</name>
    <dbReference type="NCBI Taxonomy" id="664439"/>
    <lineage>
        <taxon>Eukaryota</taxon>
        <taxon>Fungi</taxon>
        <taxon>Dikarya</taxon>
        <taxon>Basidiomycota</taxon>
        <taxon>Agaricomycotina</taxon>
        <taxon>Agaricomycetes</taxon>
        <taxon>Agaricomycetidae</taxon>
        <taxon>Boletales</taxon>
        <taxon>Paxilineae</taxon>
        <taxon>Paxillaceae</taxon>
        <taxon>Paxillus</taxon>
    </lineage>
</organism>
<dbReference type="Proteomes" id="UP000053647">
    <property type="component" value="Unassembled WGS sequence"/>
</dbReference>
<evidence type="ECO:0000313" key="2">
    <source>
        <dbReference type="EMBL" id="KIJ06889.1"/>
    </source>
</evidence>
<proteinExistence type="predicted"/>
<dbReference type="OrthoDB" id="2663662at2759"/>
<reference evidence="2 3" key="1">
    <citation type="submission" date="2014-06" db="EMBL/GenBank/DDBJ databases">
        <authorList>
            <consortium name="DOE Joint Genome Institute"/>
            <person name="Kuo A."/>
            <person name="Kohler A."/>
            <person name="Nagy L.G."/>
            <person name="Floudas D."/>
            <person name="Copeland A."/>
            <person name="Barry K.W."/>
            <person name="Cichocki N."/>
            <person name="Veneault-Fourrey C."/>
            <person name="LaButti K."/>
            <person name="Lindquist E.A."/>
            <person name="Lipzen A."/>
            <person name="Lundell T."/>
            <person name="Morin E."/>
            <person name="Murat C."/>
            <person name="Sun H."/>
            <person name="Tunlid A."/>
            <person name="Henrissat B."/>
            <person name="Grigoriev I.V."/>
            <person name="Hibbett D.S."/>
            <person name="Martin F."/>
            <person name="Nordberg H.P."/>
            <person name="Cantor M.N."/>
            <person name="Hua S.X."/>
        </authorList>
    </citation>
    <scope>NUCLEOTIDE SEQUENCE [LARGE SCALE GENOMIC DNA]</scope>
    <source>
        <strain evidence="2 3">ATCC 200175</strain>
    </source>
</reference>
<accession>A0A0C9SMW6</accession>
<dbReference type="HOGENOM" id="CLU_582724_0_0_1"/>
<feature type="region of interest" description="Disordered" evidence="1">
    <location>
        <begin position="79"/>
        <end position="112"/>
    </location>
</feature>
<dbReference type="EMBL" id="KN820111">
    <property type="protein sequence ID" value="KIJ06889.1"/>
    <property type="molecule type" value="Genomic_DNA"/>
</dbReference>
<gene>
    <name evidence="2" type="ORF">PAXINDRAFT_158594</name>
</gene>
<keyword evidence="3" id="KW-1185">Reference proteome</keyword>
<evidence type="ECO:0000313" key="3">
    <source>
        <dbReference type="Proteomes" id="UP000053647"/>
    </source>
</evidence>
<reference evidence="3" key="2">
    <citation type="submission" date="2015-01" db="EMBL/GenBank/DDBJ databases">
        <title>Evolutionary Origins and Diversification of the Mycorrhizal Mutualists.</title>
        <authorList>
            <consortium name="DOE Joint Genome Institute"/>
            <consortium name="Mycorrhizal Genomics Consortium"/>
            <person name="Kohler A."/>
            <person name="Kuo A."/>
            <person name="Nagy L.G."/>
            <person name="Floudas D."/>
            <person name="Copeland A."/>
            <person name="Barry K.W."/>
            <person name="Cichocki N."/>
            <person name="Veneault-Fourrey C."/>
            <person name="LaButti K."/>
            <person name="Lindquist E.A."/>
            <person name="Lipzen A."/>
            <person name="Lundell T."/>
            <person name="Morin E."/>
            <person name="Murat C."/>
            <person name="Riley R."/>
            <person name="Ohm R."/>
            <person name="Sun H."/>
            <person name="Tunlid A."/>
            <person name="Henrissat B."/>
            <person name="Grigoriev I.V."/>
            <person name="Hibbett D.S."/>
            <person name="Martin F."/>
        </authorList>
    </citation>
    <scope>NUCLEOTIDE SEQUENCE [LARGE SCALE GENOMIC DNA]</scope>
    <source>
        <strain evidence="3">ATCC 200175</strain>
    </source>
</reference>
<protein>
    <submittedName>
        <fullName evidence="2">Uncharacterized protein</fullName>
    </submittedName>
</protein>
<sequence length="549" mass="59254">MAVLRVTSAGIRCLCSIYDGMDLINVDCMRNKSGNSMPCAVPNCRKSDGQPRVANTQCERVPPQCAQCLGGAALPPLAELPQAPAAPPDTAPAATAIGSGGGSGSPPAVVPATPAVVPAPRTYARPLDSTYGQGWVVHPRTRAVTQQVNADDAMAESLRSTFWVVLWTKAATAPEVLRLKTMSIGRFIPLEHPVLMSSLSDITIVSVYCTTPVCTWVKQDLSTPIEFEGSRVLIRVGDIDAGGMTGLEDELTVLVAPNKRPNSNDIVVQGVSSVKRRRVTTSLDHTATSLSAHSVSSALASVSNPSFKSPSWGSPEEPGFPRTYVSEMLCMAHFIGISGPRDLASQFKKFFPDTKFVLKTLYKHRSYYSEAKEMNVLQEKTELGMGRLWSAVASLVEQARQRARETKEKEKKSQMISSGAVLAIHDRSSPFPDQPGISPSGGVVFANGGLFVPSLQTDPDHSQPEFSFSPLNLFKDDPSFSQGVIHPTPSTSGTIGEFDVSQFFQDLNMDSIQFDQLGHELRGTNHDSDVGLSHFEDFNFDLGHGGEWM</sequence>
<evidence type="ECO:0000256" key="1">
    <source>
        <dbReference type="SAM" id="MobiDB-lite"/>
    </source>
</evidence>
<dbReference type="AlphaFoldDB" id="A0A0C9SMW6"/>
<name>A0A0C9SMW6_PAXIN</name>